<dbReference type="InterPro" id="IPR005119">
    <property type="entry name" value="LysR_subst-bd"/>
</dbReference>
<comment type="similarity">
    <text evidence="1">Belongs to the LysR transcriptional regulatory family.</text>
</comment>
<evidence type="ECO:0000256" key="1">
    <source>
        <dbReference type="ARBA" id="ARBA00009437"/>
    </source>
</evidence>
<keyword evidence="8" id="KW-1185">Reference proteome</keyword>
<dbReference type="GO" id="GO:0006351">
    <property type="term" value="P:DNA-templated transcription"/>
    <property type="evidence" value="ECO:0007669"/>
    <property type="project" value="TreeGrafter"/>
</dbReference>
<comment type="caution">
    <text evidence="7">The sequence shown here is derived from an EMBL/GenBank/DDBJ whole genome shotgun (WGS) entry which is preliminary data.</text>
</comment>
<keyword evidence="4" id="KW-0804">Transcription</keyword>
<evidence type="ECO:0000256" key="5">
    <source>
        <dbReference type="SAM" id="MobiDB-lite"/>
    </source>
</evidence>
<dbReference type="InterPro" id="IPR000847">
    <property type="entry name" value="LysR_HTH_N"/>
</dbReference>
<feature type="region of interest" description="Disordered" evidence="5">
    <location>
        <begin position="325"/>
        <end position="381"/>
    </location>
</feature>
<evidence type="ECO:0000256" key="2">
    <source>
        <dbReference type="ARBA" id="ARBA00023015"/>
    </source>
</evidence>
<evidence type="ECO:0000256" key="3">
    <source>
        <dbReference type="ARBA" id="ARBA00023125"/>
    </source>
</evidence>
<dbReference type="FunFam" id="1.10.10.10:FF:000001">
    <property type="entry name" value="LysR family transcriptional regulator"/>
    <property type="match status" value="1"/>
</dbReference>
<dbReference type="Gene3D" id="1.10.10.10">
    <property type="entry name" value="Winged helix-like DNA-binding domain superfamily/Winged helix DNA-binding domain"/>
    <property type="match status" value="1"/>
</dbReference>
<evidence type="ECO:0000259" key="6">
    <source>
        <dbReference type="PROSITE" id="PS50931"/>
    </source>
</evidence>
<dbReference type="SUPFAM" id="SSF46785">
    <property type="entry name" value="Winged helix' DNA-binding domain"/>
    <property type="match status" value="1"/>
</dbReference>
<feature type="compositionally biased region" description="Low complexity" evidence="5">
    <location>
        <begin position="370"/>
        <end position="381"/>
    </location>
</feature>
<name>A0A261UX91_9BORD</name>
<reference evidence="8" key="1">
    <citation type="submission" date="2017-05" db="EMBL/GenBank/DDBJ databases">
        <title>Complete and WGS of Bordetella genogroups.</title>
        <authorList>
            <person name="Spilker T."/>
            <person name="Lipuma J."/>
        </authorList>
    </citation>
    <scope>NUCLEOTIDE SEQUENCE [LARGE SCALE GENOMIC DNA]</scope>
    <source>
        <strain evidence="8">AU8856</strain>
    </source>
</reference>
<dbReference type="InterPro" id="IPR036390">
    <property type="entry name" value="WH_DNA-bd_sf"/>
</dbReference>
<proteinExistence type="inferred from homology"/>
<keyword evidence="3" id="KW-0238">DNA-binding</keyword>
<dbReference type="PANTHER" id="PTHR30537:SF72">
    <property type="entry name" value="LYSR FAMILY TRANSCRIPTIONAL REGULATOR"/>
    <property type="match status" value="1"/>
</dbReference>
<dbReference type="InterPro" id="IPR058163">
    <property type="entry name" value="LysR-type_TF_proteobact-type"/>
</dbReference>
<organism evidence="7 8">
    <name type="scientific">Bordetella genomosp. 11</name>
    <dbReference type="NCBI Taxonomy" id="1416808"/>
    <lineage>
        <taxon>Bacteria</taxon>
        <taxon>Pseudomonadati</taxon>
        <taxon>Pseudomonadota</taxon>
        <taxon>Betaproteobacteria</taxon>
        <taxon>Burkholderiales</taxon>
        <taxon>Alcaligenaceae</taxon>
        <taxon>Bordetella</taxon>
    </lineage>
</organism>
<gene>
    <name evidence="7" type="ORF">CAL28_01820</name>
</gene>
<keyword evidence="2" id="KW-0805">Transcription regulation</keyword>
<dbReference type="OrthoDB" id="9076738at2"/>
<dbReference type="EMBL" id="NEVS01000001">
    <property type="protein sequence ID" value="OZI66499.1"/>
    <property type="molecule type" value="Genomic_DNA"/>
</dbReference>
<sequence>MDRFQAMQVFVRVVDANSFTRAADHLALPRTTVTTIIQNLEKLLNVRLLNRTTRRLSLTPDGAAYYERCVRILADVEEAEAAFMDASRRPRGKLRIDTPAAIGRLILIPSLCEFRQRYPDIELVIGMGDRPVDLVQEAVDCVIRVGELKDSSMVARRIGMFEGITCAAPDYIESHGEPQTLEDLADHVAVHYFSSRTGRVIDWDFMVDGQAMEVKMRGIVSVNDADAYMACGLQGFGLIQPPRYMALPYLQSGALKEILPAWKPKPMPISVVYPHNRHLSPKVRAFTDWAAEIFGRCPLLSGRSDVVDSECTWAGQERLHAEMAAGLAQRASQKPRPAPAARAAQASDAAQAGHPARASRGATPAFLDGAASSPESAPVAS</sequence>
<accession>A0A261UX91</accession>
<feature type="domain" description="HTH lysR-type" evidence="6">
    <location>
        <begin position="1"/>
        <end position="59"/>
    </location>
</feature>
<dbReference type="CDD" id="cd08472">
    <property type="entry name" value="PBP2_CrgA_like_3"/>
    <property type="match status" value="1"/>
</dbReference>
<dbReference type="Pfam" id="PF00126">
    <property type="entry name" value="HTH_1"/>
    <property type="match status" value="1"/>
</dbReference>
<evidence type="ECO:0000256" key="4">
    <source>
        <dbReference type="ARBA" id="ARBA00023163"/>
    </source>
</evidence>
<dbReference type="Gene3D" id="3.40.190.290">
    <property type="match status" value="1"/>
</dbReference>
<dbReference type="AlphaFoldDB" id="A0A261UX91"/>
<dbReference type="GO" id="GO:0043565">
    <property type="term" value="F:sequence-specific DNA binding"/>
    <property type="evidence" value="ECO:0007669"/>
    <property type="project" value="TreeGrafter"/>
</dbReference>
<feature type="compositionally biased region" description="Low complexity" evidence="5">
    <location>
        <begin position="328"/>
        <end position="356"/>
    </location>
</feature>
<evidence type="ECO:0000313" key="7">
    <source>
        <dbReference type="EMBL" id="OZI66499.1"/>
    </source>
</evidence>
<evidence type="ECO:0000313" key="8">
    <source>
        <dbReference type="Proteomes" id="UP000215767"/>
    </source>
</evidence>
<dbReference type="GO" id="GO:0003700">
    <property type="term" value="F:DNA-binding transcription factor activity"/>
    <property type="evidence" value="ECO:0007669"/>
    <property type="project" value="InterPro"/>
</dbReference>
<protein>
    <submittedName>
        <fullName evidence="7">LysR family transcriptional regulator</fullName>
    </submittedName>
</protein>
<dbReference type="InterPro" id="IPR036388">
    <property type="entry name" value="WH-like_DNA-bd_sf"/>
</dbReference>
<dbReference type="Pfam" id="PF03466">
    <property type="entry name" value="LysR_substrate"/>
    <property type="match status" value="1"/>
</dbReference>
<dbReference type="PROSITE" id="PS50931">
    <property type="entry name" value="HTH_LYSR"/>
    <property type="match status" value="1"/>
</dbReference>
<dbReference type="FunFam" id="3.40.190.290:FF:000001">
    <property type="entry name" value="Transcriptional regulator, LysR family"/>
    <property type="match status" value="1"/>
</dbReference>
<dbReference type="SUPFAM" id="SSF53850">
    <property type="entry name" value="Periplasmic binding protein-like II"/>
    <property type="match status" value="1"/>
</dbReference>
<dbReference type="Proteomes" id="UP000215767">
    <property type="component" value="Unassembled WGS sequence"/>
</dbReference>
<dbReference type="PANTHER" id="PTHR30537">
    <property type="entry name" value="HTH-TYPE TRANSCRIPTIONAL REGULATOR"/>
    <property type="match status" value="1"/>
</dbReference>